<evidence type="ECO:0000313" key="4">
    <source>
        <dbReference type="EMBL" id="CAB4188342.1"/>
    </source>
</evidence>
<dbReference type="EMBL" id="LR796504">
    <property type="protein sequence ID" value="CAB4148386.1"/>
    <property type="molecule type" value="Genomic_DNA"/>
</dbReference>
<name>A0A6J5QX27_9CAUD</name>
<sequence length="234" mass="27190">MDNGFILLSRGILDSDVFASQKLLKIWVWCLCKANFKDKTVPLKFGKGEQIIKVKRGSFIFGRNKAEEELFIDGSTIYKSMQKLKQMEMIEIESNNQYSIVTICKYNDYQDAKEYQVTSKEQVSNSKVTSKEQVSNTTNNYNNYNNDNKEKNNIPAFSDFLIYAKEKEPSICDKGLKLKYDSWVENDWKDGNNSKITNWKVKLLNTLAYLPKVKKTIPLDHYITKTGELKRRVS</sequence>
<feature type="region of interest" description="Disordered" evidence="1">
    <location>
        <begin position="126"/>
        <end position="148"/>
    </location>
</feature>
<dbReference type="EMBL" id="LR797121">
    <property type="protein sequence ID" value="CAB4188342.1"/>
    <property type="molecule type" value="Genomic_DNA"/>
</dbReference>
<evidence type="ECO:0000313" key="3">
    <source>
        <dbReference type="EMBL" id="CAB4178776.1"/>
    </source>
</evidence>
<dbReference type="EMBL" id="LR796974">
    <property type="protein sequence ID" value="CAB4178776.1"/>
    <property type="molecule type" value="Genomic_DNA"/>
</dbReference>
<accession>A0A6J5QX27</accession>
<proteinExistence type="predicted"/>
<protein>
    <submittedName>
        <fullName evidence="4">Uncharacterized protein</fullName>
    </submittedName>
</protein>
<feature type="compositionally biased region" description="Polar residues" evidence="1">
    <location>
        <begin position="126"/>
        <end position="135"/>
    </location>
</feature>
<feature type="compositionally biased region" description="Low complexity" evidence="1">
    <location>
        <begin position="136"/>
        <end position="146"/>
    </location>
</feature>
<dbReference type="EMBL" id="LR797498">
    <property type="protein sequence ID" value="CAB4220597.1"/>
    <property type="molecule type" value="Genomic_DNA"/>
</dbReference>
<evidence type="ECO:0000256" key="1">
    <source>
        <dbReference type="SAM" id="MobiDB-lite"/>
    </source>
</evidence>
<evidence type="ECO:0000313" key="5">
    <source>
        <dbReference type="EMBL" id="CAB4220597.1"/>
    </source>
</evidence>
<gene>
    <name evidence="3" type="ORF">UFOVP1027_5</name>
    <name evidence="4" type="ORF">UFOVP1182_23</name>
    <name evidence="5" type="ORF">UFOVP1632_39</name>
    <name evidence="2" type="ORF">UFOVP530_5</name>
</gene>
<reference evidence="4" key="1">
    <citation type="submission" date="2020-05" db="EMBL/GenBank/DDBJ databases">
        <authorList>
            <person name="Chiriac C."/>
            <person name="Salcher M."/>
            <person name="Ghai R."/>
            <person name="Kavagutti S V."/>
        </authorList>
    </citation>
    <scope>NUCLEOTIDE SEQUENCE</scope>
</reference>
<organism evidence="4">
    <name type="scientific">uncultured Caudovirales phage</name>
    <dbReference type="NCBI Taxonomy" id="2100421"/>
    <lineage>
        <taxon>Viruses</taxon>
        <taxon>Duplodnaviria</taxon>
        <taxon>Heunggongvirae</taxon>
        <taxon>Uroviricota</taxon>
        <taxon>Caudoviricetes</taxon>
        <taxon>Peduoviridae</taxon>
        <taxon>Maltschvirus</taxon>
        <taxon>Maltschvirus maltsch</taxon>
    </lineage>
</organism>
<evidence type="ECO:0000313" key="2">
    <source>
        <dbReference type="EMBL" id="CAB4148386.1"/>
    </source>
</evidence>